<keyword evidence="5" id="KW-0997">Cell inner membrane</keyword>
<dbReference type="HOGENOM" id="CLU_030555_3_1_6"/>
<evidence type="ECO:0000313" key="15">
    <source>
        <dbReference type="Proteomes" id="UP000010820"/>
    </source>
</evidence>
<keyword evidence="10 13" id="KW-1133">Transmembrane helix</keyword>
<dbReference type="Pfam" id="PF01654">
    <property type="entry name" value="Cyt_bd_oxida_I"/>
    <property type="match status" value="1"/>
</dbReference>
<evidence type="ECO:0000256" key="7">
    <source>
        <dbReference type="ARBA" id="ARBA00022692"/>
    </source>
</evidence>
<dbReference type="EC" id="1.10.3.-" evidence="14"/>
<feature type="transmembrane region" description="Helical" evidence="13">
    <location>
        <begin position="130"/>
        <end position="153"/>
    </location>
</feature>
<feature type="transmembrane region" description="Helical" evidence="13">
    <location>
        <begin position="473"/>
        <end position="496"/>
    </location>
</feature>
<evidence type="ECO:0000256" key="5">
    <source>
        <dbReference type="ARBA" id="ARBA00022519"/>
    </source>
</evidence>
<evidence type="ECO:0000256" key="1">
    <source>
        <dbReference type="ARBA" id="ARBA00004429"/>
    </source>
</evidence>
<feature type="transmembrane region" description="Helical" evidence="13">
    <location>
        <begin position="222"/>
        <end position="240"/>
    </location>
</feature>
<dbReference type="EMBL" id="CP003071">
    <property type="protein sequence ID" value="AGA87524.1"/>
    <property type="molecule type" value="Genomic_DNA"/>
</dbReference>
<keyword evidence="6 13" id="KW-0349">Heme</keyword>
<dbReference type="GO" id="GO:0009055">
    <property type="term" value="F:electron transfer activity"/>
    <property type="evidence" value="ECO:0007669"/>
    <property type="project" value="UniProtKB-UniRule"/>
</dbReference>
<dbReference type="Proteomes" id="UP000010820">
    <property type="component" value="Chromosome"/>
</dbReference>
<comment type="similarity">
    <text evidence="2 13">Belongs to the cytochrome ubiquinol oxidase subunit 1 family.</text>
</comment>
<dbReference type="AlphaFoldDB" id="L0GQE5"/>
<dbReference type="InterPro" id="IPR002585">
    <property type="entry name" value="Cyt-d_ubiquinol_oxidase_su_1"/>
</dbReference>
<evidence type="ECO:0000256" key="11">
    <source>
        <dbReference type="ARBA" id="ARBA00023004"/>
    </source>
</evidence>
<dbReference type="PIRSF" id="PIRSF006446">
    <property type="entry name" value="Cyt_quinol_oxidase_1"/>
    <property type="match status" value="1"/>
</dbReference>
<feature type="transmembrane region" description="Helical" evidence="13">
    <location>
        <begin position="423"/>
        <end position="446"/>
    </location>
</feature>
<evidence type="ECO:0000256" key="6">
    <source>
        <dbReference type="ARBA" id="ARBA00022617"/>
    </source>
</evidence>
<evidence type="ECO:0000256" key="2">
    <source>
        <dbReference type="ARBA" id="ARBA00009819"/>
    </source>
</evidence>
<evidence type="ECO:0000256" key="8">
    <source>
        <dbReference type="ARBA" id="ARBA00022723"/>
    </source>
</evidence>
<dbReference type="PANTHER" id="PTHR30365:SF0">
    <property type="entry name" value="CYTOCHROME BD-I UBIQUINOL OXIDASE SUBUNIT 1"/>
    <property type="match status" value="1"/>
</dbReference>
<protein>
    <submittedName>
        <fullName evidence="14">Cytochrome bd-type quinol oxidase, subunit 1</fullName>
        <ecNumber evidence="14">1.10.3.-</ecNumber>
    </submittedName>
</protein>
<dbReference type="GO" id="GO:0005886">
    <property type="term" value="C:plasma membrane"/>
    <property type="evidence" value="ECO:0007669"/>
    <property type="project" value="UniProtKB-SubCell"/>
</dbReference>
<accession>L0GQE5</accession>
<keyword evidence="11 13" id="KW-0408">Iron</keyword>
<feature type="transmembrane region" description="Helical" evidence="13">
    <location>
        <begin position="56"/>
        <end position="74"/>
    </location>
</feature>
<dbReference type="GO" id="GO:0016682">
    <property type="term" value="F:oxidoreductase activity, acting on diphenols and related substances as donors, oxygen as acceptor"/>
    <property type="evidence" value="ECO:0007669"/>
    <property type="project" value="TreeGrafter"/>
</dbReference>
<keyword evidence="8 13" id="KW-0479">Metal-binding</keyword>
<sequence length="546" mass="60693">MISESVVDLSRLQFAMTAMYHFLFVPLTLGLAFLLAIMESVYVMTGKQVYKDMTQFWGKLFGINFALGVTTGLTMEFQFGTNWAYYSHYVGDIFGAPLAIEGLMAFFLESTFIGLFFFGWDRLSKVQHLAVTWLVALGSNLSALWILIANGWMQNPVGSEFNFETMRMELVDFGALLFNPVAQVKFVHTVSAGYVTGAIFVLAISSFYLLKKRDLGFARRSFAIAAVFGLASTISVIILGDESGYEIGDVQKVKLAAIEAEWDTHPAPAGFTLFGLPNQQEMRTDYEVKIPYALGLIATRSVDEEIKGIKQLVAEHELRIRNGMLAYERLQVLRSGDKSAEAIAAFNEVKHDLGYGLLLKKYTADVVDASEEQIKLAALDTIPNVFSLFWTFRVMVAAGFLMLLLFALASWASIKRDAESKPWLLRFALFSLPLPWIAAQTGWYVAEHGRQPWSIAEVLPTHLSTSTLAAGDIWGSLIALVAFYSLLLVIEMFLMIRFARLGPSSLHTGRYHFELEAIAASQVQRRRDAVAAPTVAKDVPPEPTAV</sequence>
<dbReference type="STRING" id="644801.Psest_3025"/>
<dbReference type="GO" id="GO:0019646">
    <property type="term" value="P:aerobic electron transport chain"/>
    <property type="evidence" value="ECO:0007669"/>
    <property type="project" value="InterPro"/>
</dbReference>
<keyword evidence="9 13" id="KW-0249">Electron transport</keyword>
<reference evidence="14 15" key="1">
    <citation type="submission" date="2011-10" db="EMBL/GenBank/DDBJ databases">
        <title>Complete sequence of chromosome of Pseudomonas stutzeri RCH2.</title>
        <authorList>
            <consortium name="US DOE Joint Genome Institute"/>
            <person name="Lucas S."/>
            <person name="Han J."/>
            <person name="Lapidus A."/>
            <person name="Cheng J.-F."/>
            <person name="Goodwin L."/>
            <person name="Pitluck S."/>
            <person name="Peters L."/>
            <person name="Ovchinnikova G."/>
            <person name="Zeytun A."/>
            <person name="Lu M."/>
            <person name="Detter J.C."/>
            <person name="Han C."/>
            <person name="Tapia R."/>
            <person name="Land M."/>
            <person name="Hauser L."/>
            <person name="Kyrpides N."/>
            <person name="Ivanova N."/>
            <person name="Pagani I."/>
            <person name="Chakraborty R."/>
            <person name="Arkin A."/>
            <person name="Dehal P."/>
            <person name="Wall J."/>
            <person name="Hazen T."/>
            <person name="Woyke T."/>
        </authorList>
    </citation>
    <scope>NUCLEOTIDE SEQUENCE [LARGE SCALE GENOMIC DNA]</scope>
    <source>
        <strain evidence="14 15">RCH2</strain>
    </source>
</reference>
<dbReference type="PANTHER" id="PTHR30365">
    <property type="entry name" value="CYTOCHROME D UBIQUINOL OXIDASE"/>
    <property type="match status" value="1"/>
</dbReference>
<keyword evidence="14" id="KW-0560">Oxidoreductase</keyword>
<dbReference type="RefSeq" id="WP_015277768.1">
    <property type="nucleotide sequence ID" value="NC_019936.1"/>
</dbReference>
<feature type="transmembrane region" description="Helical" evidence="13">
    <location>
        <begin position="20"/>
        <end position="44"/>
    </location>
</feature>
<gene>
    <name evidence="14" type="ORF">Psest_3025</name>
</gene>
<evidence type="ECO:0000256" key="9">
    <source>
        <dbReference type="ARBA" id="ARBA00022982"/>
    </source>
</evidence>
<comment type="subcellular location">
    <subcellularLocation>
        <location evidence="1">Cell inner membrane</location>
        <topology evidence="1">Multi-pass membrane protein</topology>
    </subcellularLocation>
</comment>
<organism evidence="14 15">
    <name type="scientific">Stutzerimonas stutzeri RCH2</name>
    <dbReference type="NCBI Taxonomy" id="644801"/>
    <lineage>
        <taxon>Bacteria</taxon>
        <taxon>Pseudomonadati</taxon>
        <taxon>Pseudomonadota</taxon>
        <taxon>Gammaproteobacteria</taxon>
        <taxon>Pseudomonadales</taxon>
        <taxon>Pseudomonadaceae</taxon>
        <taxon>Stutzerimonas</taxon>
    </lineage>
</organism>
<dbReference type="GO" id="GO:0046872">
    <property type="term" value="F:metal ion binding"/>
    <property type="evidence" value="ECO:0007669"/>
    <property type="project" value="UniProtKB-UniRule"/>
</dbReference>
<proteinExistence type="inferred from homology"/>
<evidence type="ECO:0000313" key="14">
    <source>
        <dbReference type="EMBL" id="AGA87524.1"/>
    </source>
</evidence>
<keyword evidence="7 13" id="KW-0812">Transmembrane</keyword>
<dbReference type="GO" id="GO:0070069">
    <property type="term" value="C:cytochrome complex"/>
    <property type="evidence" value="ECO:0007669"/>
    <property type="project" value="UniProtKB-UniRule"/>
</dbReference>
<dbReference type="KEGG" id="psh:Psest_3025"/>
<evidence type="ECO:0000256" key="4">
    <source>
        <dbReference type="ARBA" id="ARBA00022475"/>
    </source>
</evidence>
<evidence type="ECO:0000256" key="3">
    <source>
        <dbReference type="ARBA" id="ARBA00022448"/>
    </source>
</evidence>
<dbReference type="PATRIC" id="fig|644801.3.peg.2947"/>
<evidence type="ECO:0000256" key="10">
    <source>
        <dbReference type="ARBA" id="ARBA00022989"/>
    </source>
</evidence>
<keyword evidence="4 13" id="KW-1003">Cell membrane</keyword>
<dbReference type="GO" id="GO:0020037">
    <property type="term" value="F:heme binding"/>
    <property type="evidence" value="ECO:0007669"/>
    <property type="project" value="TreeGrafter"/>
</dbReference>
<evidence type="ECO:0000256" key="13">
    <source>
        <dbReference type="PIRNR" id="PIRNR006446"/>
    </source>
</evidence>
<feature type="transmembrane region" description="Helical" evidence="13">
    <location>
        <begin position="186"/>
        <end position="210"/>
    </location>
</feature>
<keyword evidence="12 13" id="KW-0472">Membrane</keyword>
<feature type="transmembrane region" description="Helical" evidence="13">
    <location>
        <begin position="390"/>
        <end position="411"/>
    </location>
</feature>
<dbReference type="eggNOG" id="COG1271">
    <property type="taxonomic scope" value="Bacteria"/>
</dbReference>
<name>L0GQE5_STUST</name>
<feature type="transmembrane region" description="Helical" evidence="13">
    <location>
        <begin position="94"/>
        <end position="118"/>
    </location>
</feature>
<keyword evidence="3 13" id="KW-0813">Transport</keyword>
<evidence type="ECO:0000256" key="12">
    <source>
        <dbReference type="ARBA" id="ARBA00023136"/>
    </source>
</evidence>